<dbReference type="GeneTree" id="ENSGT00940000161952"/>
<protein>
    <submittedName>
        <fullName evidence="6">Ripply transcriptional repressor 1</fullName>
    </submittedName>
</protein>
<dbReference type="GO" id="GO:0005634">
    <property type="term" value="C:nucleus"/>
    <property type="evidence" value="ECO:0000318"/>
    <property type="project" value="GO_Central"/>
</dbReference>
<keyword evidence="4" id="KW-0539">Nucleus</keyword>
<dbReference type="GO" id="GO:0009880">
    <property type="term" value="P:embryonic pattern specification"/>
    <property type="evidence" value="ECO:0000318"/>
    <property type="project" value="GO_Central"/>
</dbReference>
<reference evidence="6" key="3">
    <citation type="submission" date="2025-09" db="UniProtKB">
        <authorList>
            <consortium name="Ensembl"/>
        </authorList>
    </citation>
    <scope>IDENTIFICATION</scope>
    <source>
        <strain evidence="6">broiler</strain>
    </source>
</reference>
<dbReference type="PANTHER" id="PTHR16770:SF5">
    <property type="entry name" value="PROTEIN RIPPLY1"/>
    <property type="match status" value="1"/>
</dbReference>
<dbReference type="Proteomes" id="UP000000539">
    <property type="component" value="Chromosome 4"/>
</dbReference>
<feature type="compositionally biased region" description="Low complexity" evidence="5">
    <location>
        <begin position="139"/>
        <end position="152"/>
    </location>
</feature>
<keyword evidence="7" id="KW-1185">Reference proteome</keyword>
<dbReference type="AlphaFoldDB" id="A0A8V0YR98"/>
<evidence type="ECO:0000256" key="4">
    <source>
        <dbReference type="ARBA" id="ARBA00023242"/>
    </source>
</evidence>
<dbReference type="PANTHER" id="PTHR16770">
    <property type="entry name" value="PROTEIN RIPPLY-LIKE"/>
    <property type="match status" value="1"/>
</dbReference>
<evidence type="ECO:0000313" key="7">
    <source>
        <dbReference type="Proteomes" id="UP000000539"/>
    </source>
</evidence>
<reference evidence="6" key="2">
    <citation type="submission" date="2025-08" db="UniProtKB">
        <authorList>
            <consortium name="Ensembl"/>
        </authorList>
    </citation>
    <scope>IDENTIFICATION</scope>
    <source>
        <strain evidence="6">broiler</strain>
    </source>
</reference>
<gene>
    <name evidence="6" type="primary">RIPPLY1</name>
</gene>
<sequence length="152" mass="16543">MEAAACCLPLRRLPLPTAGACPAPGLQQGGRTKPLWRPWLPQEEYMTRRQREQMDTAQPLDAAGDHSSDKALALFRHPVRLLWPKSRCFDYLYSVGEKLLENFPVQATLCLYDDSDSEGDEAEDDDEDGDEGNEGEAGGAVAAVGAGSPRPA</sequence>
<dbReference type="Pfam" id="PF14998">
    <property type="entry name" value="Ripply"/>
    <property type="match status" value="1"/>
</dbReference>
<evidence type="ECO:0000256" key="2">
    <source>
        <dbReference type="ARBA" id="ARBA00006944"/>
    </source>
</evidence>
<comment type="similarity">
    <text evidence="2">Belongs to the ripply family.</text>
</comment>
<name>A0A8V0YR98_CHICK</name>
<evidence type="ECO:0000313" key="6">
    <source>
        <dbReference type="Ensembl" id="ENSGALP00010021219.1"/>
    </source>
</evidence>
<keyword evidence="3" id="KW-0217">Developmental protein</keyword>
<evidence type="ECO:0000256" key="3">
    <source>
        <dbReference type="ARBA" id="ARBA00022473"/>
    </source>
</evidence>
<dbReference type="OrthoDB" id="9905973at2759"/>
<comment type="subcellular location">
    <subcellularLocation>
        <location evidence="1">Nucleus</location>
    </subcellularLocation>
</comment>
<organism evidence="6 7">
    <name type="scientific">Gallus gallus</name>
    <name type="common">Chicken</name>
    <dbReference type="NCBI Taxonomy" id="9031"/>
    <lineage>
        <taxon>Eukaryota</taxon>
        <taxon>Metazoa</taxon>
        <taxon>Chordata</taxon>
        <taxon>Craniata</taxon>
        <taxon>Vertebrata</taxon>
        <taxon>Euteleostomi</taxon>
        <taxon>Archelosauria</taxon>
        <taxon>Archosauria</taxon>
        <taxon>Dinosauria</taxon>
        <taxon>Saurischia</taxon>
        <taxon>Theropoda</taxon>
        <taxon>Coelurosauria</taxon>
        <taxon>Aves</taxon>
        <taxon>Neognathae</taxon>
        <taxon>Galloanserae</taxon>
        <taxon>Galliformes</taxon>
        <taxon>Phasianidae</taxon>
        <taxon>Phasianinae</taxon>
        <taxon>Gallus</taxon>
    </lineage>
</organism>
<reference evidence="6" key="1">
    <citation type="submission" date="2020-11" db="EMBL/GenBank/DDBJ databases">
        <title>Gallus gallus (Chicken) genome, bGalGal1, GRCg7b, maternal haplotype autosomes + Z &amp; W.</title>
        <authorList>
            <person name="Warren W."/>
            <person name="Formenti G."/>
            <person name="Fedrigo O."/>
            <person name="Haase B."/>
            <person name="Mountcastle J."/>
            <person name="Balacco J."/>
            <person name="Tracey A."/>
            <person name="Schneider V."/>
            <person name="Okimoto R."/>
            <person name="Cheng H."/>
            <person name="Hawken R."/>
            <person name="Howe K."/>
            <person name="Jarvis E.D."/>
        </authorList>
    </citation>
    <scope>NUCLEOTIDE SEQUENCE [LARGE SCALE GENOMIC DNA]</scope>
    <source>
        <strain evidence="6">Broiler</strain>
    </source>
</reference>
<dbReference type="InterPro" id="IPR028127">
    <property type="entry name" value="Ripply_fam"/>
</dbReference>
<feature type="region of interest" description="Disordered" evidence="5">
    <location>
        <begin position="112"/>
        <end position="152"/>
    </location>
</feature>
<dbReference type="GO" id="GO:0000122">
    <property type="term" value="P:negative regulation of transcription by RNA polymerase II"/>
    <property type="evidence" value="ECO:0000318"/>
    <property type="project" value="GO_Central"/>
</dbReference>
<dbReference type="Ensembl" id="ENSGALT00010036459.1">
    <property type="protein sequence ID" value="ENSGALP00010021219.1"/>
    <property type="gene ID" value="ENSGALG00010015135.1"/>
</dbReference>
<evidence type="ECO:0000256" key="1">
    <source>
        <dbReference type="ARBA" id="ARBA00004123"/>
    </source>
</evidence>
<proteinExistence type="inferred from homology"/>
<feature type="compositionally biased region" description="Acidic residues" evidence="5">
    <location>
        <begin position="113"/>
        <end position="134"/>
    </location>
</feature>
<evidence type="ECO:0000256" key="5">
    <source>
        <dbReference type="SAM" id="MobiDB-lite"/>
    </source>
</evidence>
<accession>A0A8V0YR98</accession>